<gene>
    <name evidence="2" type="ORF">SPHA_63486</name>
</gene>
<dbReference type="AlphaFoldDB" id="A0A812DZH6"/>
<evidence type="ECO:0000256" key="1">
    <source>
        <dbReference type="SAM" id="MobiDB-lite"/>
    </source>
</evidence>
<reference evidence="2" key="1">
    <citation type="submission" date="2021-01" db="EMBL/GenBank/DDBJ databases">
        <authorList>
            <person name="Li R."/>
            <person name="Bekaert M."/>
        </authorList>
    </citation>
    <scope>NUCLEOTIDE SEQUENCE</scope>
    <source>
        <strain evidence="2">Farmed</strain>
    </source>
</reference>
<proteinExistence type="predicted"/>
<protein>
    <submittedName>
        <fullName evidence="2">Uncharacterized protein</fullName>
    </submittedName>
</protein>
<dbReference type="PANTHER" id="PTHR10492:SF95">
    <property type="entry name" value="HELITRON HELICASE-LIKE DOMAIN-CONTAINING PROTEIN"/>
    <property type="match status" value="1"/>
</dbReference>
<organism evidence="2 3">
    <name type="scientific">Acanthosepion pharaonis</name>
    <name type="common">Pharaoh cuttlefish</name>
    <name type="synonym">Sepia pharaonis</name>
    <dbReference type="NCBI Taxonomy" id="158019"/>
    <lineage>
        <taxon>Eukaryota</taxon>
        <taxon>Metazoa</taxon>
        <taxon>Spiralia</taxon>
        <taxon>Lophotrochozoa</taxon>
        <taxon>Mollusca</taxon>
        <taxon>Cephalopoda</taxon>
        <taxon>Coleoidea</taxon>
        <taxon>Decapodiformes</taxon>
        <taxon>Sepiida</taxon>
        <taxon>Sepiina</taxon>
        <taxon>Sepiidae</taxon>
        <taxon>Acanthosepion</taxon>
    </lineage>
</organism>
<dbReference type="OrthoDB" id="1728974at2759"/>
<dbReference type="Proteomes" id="UP000597762">
    <property type="component" value="Unassembled WGS sequence"/>
</dbReference>
<dbReference type="EMBL" id="CAHIKZ030004549">
    <property type="protein sequence ID" value="CAE1312207.1"/>
    <property type="molecule type" value="Genomic_DNA"/>
</dbReference>
<evidence type="ECO:0000313" key="2">
    <source>
        <dbReference type="EMBL" id="CAE1312207.1"/>
    </source>
</evidence>
<feature type="region of interest" description="Disordered" evidence="1">
    <location>
        <begin position="191"/>
        <end position="213"/>
    </location>
</feature>
<evidence type="ECO:0000313" key="3">
    <source>
        <dbReference type="Proteomes" id="UP000597762"/>
    </source>
</evidence>
<accession>A0A812DZH6</accession>
<name>A0A812DZH6_ACAPH</name>
<dbReference type="PANTHER" id="PTHR10492">
    <property type="match status" value="1"/>
</dbReference>
<comment type="caution">
    <text evidence="2">The sequence shown here is derived from an EMBL/GenBank/DDBJ whole genome shotgun (WGS) entry which is preliminary data.</text>
</comment>
<sequence length="213" mass="24064">MIHGPCRSQYNYTSCHNSDGKCTRQYPPDFVSETITGSDGYPLYRRRSPAEGGFTAVVKGQQVDNRWVVPYCPLLTKAFNAHINVEYCHSFRFINYVCKYINKGTDCAMFGISQEGSVDEIQDFLAGRVISSTEDPWHIFSFPIHKRFPAIVQLAVHLENDERHNTYRVLQTVDRTSLLGRYCTQTCLHTTSGQKRTPGLGGSAEPTSRAIQT</sequence>
<keyword evidence="3" id="KW-1185">Reference proteome</keyword>